<proteinExistence type="predicted"/>
<evidence type="ECO:0000313" key="1">
    <source>
        <dbReference type="EMBL" id="WSB95634.1"/>
    </source>
</evidence>
<gene>
    <name evidence="1" type="ORF">OG835_00320</name>
</gene>
<dbReference type="EMBL" id="CP109109">
    <property type="protein sequence ID" value="WSB95634.1"/>
    <property type="molecule type" value="Genomic_DNA"/>
</dbReference>
<reference evidence="1" key="1">
    <citation type="submission" date="2022-10" db="EMBL/GenBank/DDBJ databases">
        <title>The complete genomes of actinobacterial strains from the NBC collection.</title>
        <authorList>
            <person name="Joergensen T.S."/>
            <person name="Alvarez Arevalo M."/>
            <person name="Sterndorff E.B."/>
            <person name="Faurdal D."/>
            <person name="Vuksanovic O."/>
            <person name="Mourched A.-S."/>
            <person name="Charusanti P."/>
            <person name="Shaw S."/>
            <person name="Blin K."/>
            <person name="Weber T."/>
        </authorList>
    </citation>
    <scope>NUCLEOTIDE SEQUENCE</scope>
    <source>
        <strain evidence="1">NBC 01771</strain>
    </source>
</reference>
<name>A0ACD4ZBE0_9ACTN</name>
<accession>A0ACD4ZBE0</accession>
<dbReference type="Proteomes" id="UP001348369">
    <property type="component" value="Chromosome"/>
</dbReference>
<protein>
    <submittedName>
        <fullName evidence="1">Uncharacterized protein</fullName>
    </submittedName>
</protein>
<organism evidence="1 2">
    <name type="scientific">Streptomyces scopuliridis</name>
    <dbReference type="NCBI Taxonomy" id="452529"/>
    <lineage>
        <taxon>Bacteria</taxon>
        <taxon>Bacillati</taxon>
        <taxon>Actinomycetota</taxon>
        <taxon>Actinomycetes</taxon>
        <taxon>Kitasatosporales</taxon>
        <taxon>Streptomycetaceae</taxon>
        <taxon>Streptomyces</taxon>
    </lineage>
</organism>
<keyword evidence="2" id="KW-1185">Reference proteome</keyword>
<sequence>MRKTIEVIDDFYRDPYAQRERALAHASAIPDGTPARARSDGGVVVPDARSDGGVVVPDARSDGGVVVPDAETRTRIAALLGYTDLSSPEPAGRLTFAGAGEDGEEPHPHTCDSQWAALVYLALPTGQFSGAVEFCRPVAAAAAPGARSGSALGDNPHRGHWEETTYVPLTFNRMVLFQGAMAHRYTVRSIDRGPVEDRIAQLFLFNEPDGGR</sequence>
<evidence type="ECO:0000313" key="2">
    <source>
        <dbReference type="Proteomes" id="UP001348369"/>
    </source>
</evidence>